<protein>
    <submittedName>
        <fullName evidence="3">Putative toxin-antitoxin system antitoxin component, TIGR02293 family</fullName>
    </submittedName>
</protein>
<accession>A0A1G4RJZ0</accession>
<keyword evidence="4" id="KW-1185">Reference proteome</keyword>
<sequence>MQPAKIDWINELSRQNSFRPTYAQLVENGLPVIAVDQLAARLAPSDPKFKYLIVPESTYRRRTAKGAKIVVQKLNSEQSEKTARLTRLLSYATEIFGSEDIARQFLNKPHIEFDGKTPLQKALSGESGGVAVELLLGRIKYSVAA</sequence>
<dbReference type="Pfam" id="PF09722">
    <property type="entry name" value="Xre_MbcA_ParS_C"/>
    <property type="match status" value="1"/>
</dbReference>
<gene>
    <name evidence="3" type="ORF">SAMN02927928_2004</name>
</gene>
<dbReference type="InterPro" id="IPR024467">
    <property type="entry name" value="Xre/MbcA/ParS-like_toxin-bd"/>
</dbReference>
<evidence type="ECO:0000259" key="1">
    <source>
        <dbReference type="Pfam" id="PF09722"/>
    </source>
</evidence>
<organism evidence="3 4">
    <name type="scientific">Asticcacaulis taihuensis</name>
    <dbReference type="NCBI Taxonomy" id="260084"/>
    <lineage>
        <taxon>Bacteria</taxon>
        <taxon>Pseudomonadati</taxon>
        <taxon>Pseudomonadota</taxon>
        <taxon>Alphaproteobacteria</taxon>
        <taxon>Caulobacterales</taxon>
        <taxon>Caulobacteraceae</taxon>
        <taxon>Asticcacaulis</taxon>
    </lineage>
</organism>
<dbReference type="InterPro" id="IPR046847">
    <property type="entry name" value="Xre-like_HTH"/>
</dbReference>
<dbReference type="Proteomes" id="UP000199150">
    <property type="component" value="Unassembled WGS sequence"/>
</dbReference>
<dbReference type="GO" id="GO:0003677">
    <property type="term" value="F:DNA binding"/>
    <property type="evidence" value="ECO:0007669"/>
    <property type="project" value="InterPro"/>
</dbReference>
<evidence type="ECO:0000313" key="3">
    <source>
        <dbReference type="EMBL" id="SCW57184.1"/>
    </source>
</evidence>
<dbReference type="NCBIfam" id="TIGR02293">
    <property type="entry name" value="TAS_TIGR02293"/>
    <property type="match status" value="1"/>
</dbReference>
<dbReference type="STRING" id="260084.SAMN02927928_2004"/>
<dbReference type="AlphaFoldDB" id="A0A1G4RJZ0"/>
<dbReference type="InterPro" id="IPR011979">
    <property type="entry name" value="Antitox_Xre"/>
</dbReference>
<name>A0A1G4RJZ0_9CAUL</name>
<feature type="domain" description="Antitoxin Xre-like helix-turn-helix" evidence="2">
    <location>
        <begin position="23"/>
        <end position="87"/>
    </location>
</feature>
<dbReference type="EMBL" id="FMTS01000002">
    <property type="protein sequence ID" value="SCW57184.1"/>
    <property type="molecule type" value="Genomic_DNA"/>
</dbReference>
<proteinExistence type="predicted"/>
<evidence type="ECO:0000259" key="2">
    <source>
        <dbReference type="Pfam" id="PF20432"/>
    </source>
</evidence>
<evidence type="ECO:0000313" key="4">
    <source>
        <dbReference type="Proteomes" id="UP000199150"/>
    </source>
</evidence>
<reference evidence="4" key="1">
    <citation type="submission" date="2016-10" db="EMBL/GenBank/DDBJ databases">
        <authorList>
            <person name="Varghese N."/>
            <person name="Submissions S."/>
        </authorList>
    </citation>
    <scope>NUCLEOTIDE SEQUENCE [LARGE SCALE GENOMIC DNA]</scope>
    <source>
        <strain evidence="4">CGMCC 1.3431</strain>
    </source>
</reference>
<dbReference type="RefSeq" id="WP_170828268.1">
    <property type="nucleotide sequence ID" value="NZ_CBCRYE010000006.1"/>
</dbReference>
<feature type="domain" description="Antitoxin Xre/MbcA/ParS-like toxin-binding" evidence="1">
    <location>
        <begin position="92"/>
        <end position="141"/>
    </location>
</feature>
<dbReference type="Pfam" id="PF20432">
    <property type="entry name" value="Xre-like-HTH"/>
    <property type="match status" value="1"/>
</dbReference>